<keyword evidence="7" id="KW-1185">Reference proteome</keyword>
<dbReference type="PROSITE" id="PS50011">
    <property type="entry name" value="PROTEIN_KINASE_DOM"/>
    <property type="match status" value="1"/>
</dbReference>
<gene>
    <name evidence="6" type="ORF">POL72_45580</name>
</gene>
<evidence type="ECO:0000256" key="2">
    <source>
        <dbReference type="ARBA" id="ARBA00022741"/>
    </source>
</evidence>
<dbReference type="Gene3D" id="1.10.510.10">
    <property type="entry name" value="Transferase(Phosphotransferase) domain 1"/>
    <property type="match status" value="1"/>
</dbReference>
<proteinExistence type="predicted"/>
<name>A0ABT5CIY2_9BACT</name>
<evidence type="ECO:0000313" key="7">
    <source>
        <dbReference type="Proteomes" id="UP001217485"/>
    </source>
</evidence>
<dbReference type="GO" id="GO:0016301">
    <property type="term" value="F:kinase activity"/>
    <property type="evidence" value="ECO:0007669"/>
    <property type="project" value="UniProtKB-KW"/>
</dbReference>
<dbReference type="InterPro" id="IPR000719">
    <property type="entry name" value="Prot_kinase_dom"/>
</dbReference>
<evidence type="ECO:0000256" key="4">
    <source>
        <dbReference type="ARBA" id="ARBA00022840"/>
    </source>
</evidence>
<keyword evidence="1" id="KW-0808">Transferase</keyword>
<dbReference type="PANTHER" id="PTHR43289">
    <property type="entry name" value="MITOGEN-ACTIVATED PROTEIN KINASE KINASE KINASE 20-RELATED"/>
    <property type="match status" value="1"/>
</dbReference>
<dbReference type="Gene3D" id="3.30.200.20">
    <property type="entry name" value="Phosphorylase Kinase, domain 1"/>
    <property type="match status" value="1"/>
</dbReference>
<dbReference type="Proteomes" id="UP001217485">
    <property type="component" value="Unassembled WGS sequence"/>
</dbReference>
<evidence type="ECO:0000256" key="1">
    <source>
        <dbReference type="ARBA" id="ARBA00022679"/>
    </source>
</evidence>
<keyword evidence="3 6" id="KW-0418">Kinase</keyword>
<organism evidence="6 7">
    <name type="scientific">Sorangium atrum</name>
    <dbReference type="NCBI Taxonomy" id="2995308"/>
    <lineage>
        <taxon>Bacteria</taxon>
        <taxon>Pseudomonadati</taxon>
        <taxon>Myxococcota</taxon>
        <taxon>Polyangia</taxon>
        <taxon>Polyangiales</taxon>
        <taxon>Polyangiaceae</taxon>
        <taxon>Sorangium</taxon>
    </lineage>
</organism>
<dbReference type="CDD" id="cd14014">
    <property type="entry name" value="STKc_PknB_like"/>
    <property type="match status" value="1"/>
</dbReference>
<dbReference type="SUPFAM" id="SSF56112">
    <property type="entry name" value="Protein kinase-like (PK-like)"/>
    <property type="match status" value="1"/>
</dbReference>
<evidence type="ECO:0000256" key="3">
    <source>
        <dbReference type="ARBA" id="ARBA00022777"/>
    </source>
</evidence>
<dbReference type="InterPro" id="IPR011009">
    <property type="entry name" value="Kinase-like_dom_sf"/>
</dbReference>
<accession>A0ABT5CIY2</accession>
<dbReference type="Pfam" id="PF00069">
    <property type="entry name" value="Pkinase"/>
    <property type="match status" value="1"/>
</dbReference>
<dbReference type="PANTHER" id="PTHR43289:SF34">
    <property type="entry name" value="SERINE_THREONINE-PROTEIN KINASE YBDM-RELATED"/>
    <property type="match status" value="1"/>
</dbReference>
<evidence type="ECO:0000313" key="6">
    <source>
        <dbReference type="EMBL" id="MDC0685072.1"/>
    </source>
</evidence>
<dbReference type="RefSeq" id="WP_272103188.1">
    <property type="nucleotide sequence ID" value="NZ_JAQNDK010000006.1"/>
</dbReference>
<keyword evidence="2" id="KW-0547">Nucleotide-binding</keyword>
<protein>
    <submittedName>
        <fullName evidence="6">Serine/threonine-protein kinase</fullName>
    </submittedName>
</protein>
<sequence length="239" mass="25636">MRVGDVVGGRFELLALAGSGGMGEVYRALDRVTGTTVALTVVLGAGVHVARFDREARFLSELSHPGIVRHVAHGRTSSGRSYLAMEWLEGEDLSRRLVRGRLTVEETLTLGVKAAEALAEAHARENVHRDLKPSNLFLVDGQIEQVKILDFGIARRLDATPMTLTGVALGTPAYMAPEQARVGYSALTPRADVFALGCVLFECLVGAPVFVGENIPAILAKILFGEVPSIRSLRPEVPA</sequence>
<keyword evidence="4" id="KW-0067">ATP-binding</keyword>
<reference evidence="6 7" key="1">
    <citation type="submission" date="2023-01" db="EMBL/GenBank/DDBJ databases">
        <title>Minimal conservation of predation-associated metabolite biosynthetic gene clusters underscores biosynthetic potential of Myxococcota including descriptions for ten novel species: Archangium lansinium sp. nov., Myxococcus landrumus sp. nov., Nannocystis bai.</title>
        <authorList>
            <person name="Ahearne A."/>
            <person name="Stevens C."/>
            <person name="Dowd S."/>
        </authorList>
    </citation>
    <scope>NUCLEOTIDE SEQUENCE [LARGE SCALE GENOMIC DNA]</scope>
    <source>
        <strain evidence="6 7">WIWO2</strain>
    </source>
</reference>
<dbReference type="SMART" id="SM00220">
    <property type="entry name" value="S_TKc"/>
    <property type="match status" value="1"/>
</dbReference>
<comment type="caution">
    <text evidence="6">The sequence shown here is derived from an EMBL/GenBank/DDBJ whole genome shotgun (WGS) entry which is preliminary data.</text>
</comment>
<feature type="domain" description="Protein kinase" evidence="5">
    <location>
        <begin position="11"/>
        <end position="239"/>
    </location>
</feature>
<evidence type="ECO:0000259" key="5">
    <source>
        <dbReference type="PROSITE" id="PS50011"/>
    </source>
</evidence>
<dbReference type="EMBL" id="JAQNDK010000006">
    <property type="protein sequence ID" value="MDC0685072.1"/>
    <property type="molecule type" value="Genomic_DNA"/>
</dbReference>